<evidence type="ECO:0000313" key="3">
    <source>
        <dbReference type="Proteomes" id="UP000198412"/>
    </source>
</evidence>
<sequence>MKNFAITFSVILYAVIVPYLEINATHVFNPDWTPHVRIHEVWQLLTNSGIGILCLWLVWVKKETKISTILSLLITGGFLLAFILQEYYGGSMKYLDGSEKTLFGINIGVLGFGLAFLMLLSIMLKSATKNNEI</sequence>
<dbReference type="OrthoDB" id="122427at2"/>
<evidence type="ECO:0000256" key="1">
    <source>
        <dbReference type="SAM" id="Phobius"/>
    </source>
</evidence>
<dbReference type="RefSeq" id="WP_089379619.1">
    <property type="nucleotide sequence ID" value="NZ_FZNX01000007.1"/>
</dbReference>
<keyword evidence="1" id="KW-1133">Transmembrane helix</keyword>
<feature type="transmembrane region" description="Helical" evidence="1">
    <location>
        <begin position="66"/>
        <end position="84"/>
    </location>
</feature>
<protein>
    <submittedName>
        <fullName evidence="2">Uncharacterized protein</fullName>
    </submittedName>
</protein>
<reference evidence="3" key="1">
    <citation type="submission" date="2017-06" db="EMBL/GenBank/DDBJ databases">
        <authorList>
            <person name="Varghese N."/>
            <person name="Submissions S."/>
        </authorList>
    </citation>
    <scope>NUCLEOTIDE SEQUENCE [LARGE SCALE GENOMIC DNA]</scope>
    <source>
        <strain evidence="3">DSM 27993</strain>
    </source>
</reference>
<keyword evidence="1" id="KW-0812">Transmembrane</keyword>
<feature type="transmembrane region" description="Helical" evidence="1">
    <location>
        <begin position="104"/>
        <end position="124"/>
    </location>
</feature>
<evidence type="ECO:0000313" key="2">
    <source>
        <dbReference type="EMBL" id="SNR83517.1"/>
    </source>
</evidence>
<accession>A0A238ZJI0</accession>
<organism evidence="2 3">
    <name type="scientific">Lutibacter flavus</name>
    <dbReference type="NCBI Taxonomy" id="691689"/>
    <lineage>
        <taxon>Bacteria</taxon>
        <taxon>Pseudomonadati</taxon>
        <taxon>Bacteroidota</taxon>
        <taxon>Flavobacteriia</taxon>
        <taxon>Flavobacteriales</taxon>
        <taxon>Flavobacteriaceae</taxon>
        <taxon>Lutibacter</taxon>
    </lineage>
</organism>
<feature type="transmembrane region" description="Helical" evidence="1">
    <location>
        <begin position="5"/>
        <end position="22"/>
    </location>
</feature>
<feature type="transmembrane region" description="Helical" evidence="1">
    <location>
        <begin position="42"/>
        <end position="59"/>
    </location>
</feature>
<gene>
    <name evidence="2" type="ORF">SAMN04488111_3366</name>
</gene>
<name>A0A238ZJI0_9FLAO</name>
<keyword evidence="3" id="KW-1185">Reference proteome</keyword>
<dbReference type="AlphaFoldDB" id="A0A238ZJI0"/>
<proteinExistence type="predicted"/>
<dbReference type="Proteomes" id="UP000198412">
    <property type="component" value="Unassembled WGS sequence"/>
</dbReference>
<keyword evidence="1" id="KW-0472">Membrane</keyword>
<dbReference type="EMBL" id="FZNX01000007">
    <property type="protein sequence ID" value="SNR83517.1"/>
    <property type="molecule type" value="Genomic_DNA"/>
</dbReference>